<organism evidence="6">
    <name type="scientific">Mesotoga infera</name>
    <dbReference type="NCBI Taxonomy" id="1236046"/>
    <lineage>
        <taxon>Bacteria</taxon>
        <taxon>Thermotogati</taxon>
        <taxon>Thermotogota</taxon>
        <taxon>Thermotogae</taxon>
        <taxon>Kosmotogales</taxon>
        <taxon>Kosmotogaceae</taxon>
        <taxon>Mesotoga</taxon>
    </lineage>
</organism>
<keyword evidence="3" id="KW-0021">Allosteric enzyme</keyword>
<evidence type="ECO:0000256" key="1">
    <source>
        <dbReference type="ARBA" id="ARBA00001275"/>
    </source>
</evidence>
<proteinExistence type="inferred from homology"/>
<dbReference type="PANTHER" id="PTHR42655:SF1">
    <property type="entry name" value="GLYCOGEN PHOSPHORYLASE"/>
    <property type="match status" value="1"/>
</dbReference>
<feature type="modified residue" description="N6-(pyridoxal phosphate)lysine" evidence="4">
    <location>
        <position position="608"/>
    </location>
</feature>
<dbReference type="GO" id="GO:0005975">
    <property type="term" value="P:carbohydrate metabolic process"/>
    <property type="evidence" value="ECO:0007669"/>
    <property type="project" value="InterPro"/>
</dbReference>
<protein>
    <submittedName>
        <fullName evidence="6">Glycosyltransferase family 1 protein</fullName>
    </submittedName>
</protein>
<evidence type="ECO:0000256" key="3">
    <source>
        <dbReference type="ARBA" id="ARBA00022533"/>
    </source>
</evidence>
<dbReference type="InterPro" id="IPR024517">
    <property type="entry name" value="Glycogen_phosphorylase_DUF3417"/>
</dbReference>
<dbReference type="Gene3D" id="3.40.50.2000">
    <property type="entry name" value="Glycogen Phosphorylase B"/>
    <property type="match status" value="2"/>
</dbReference>
<dbReference type="PIRSF" id="PIRSF000460">
    <property type="entry name" value="Pprylas_GlgP"/>
    <property type="match status" value="1"/>
</dbReference>
<dbReference type="Pfam" id="PF00343">
    <property type="entry name" value="Phosphorylase"/>
    <property type="match status" value="1"/>
</dbReference>
<reference evidence="6" key="1">
    <citation type="journal article" date="2020" name="mSystems">
        <title>Genome- and Community-Level Interaction Insights into Carbon Utilization and Element Cycling Functions of Hydrothermarchaeota in Hydrothermal Sediment.</title>
        <authorList>
            <person name="Zhou Z."/>
            <person name="Liu Y."/>
            <person name="Xu W."/>
            <person name="Pan J."/>
            <person name="Luo Z.H."/>
            <person name="Li M."/>
        </authorList>
    </citation>
    <scope>NUCLEOTIDE SEQUENCE [LARGE SCALE GENOMIC DNA]</scope>
    <source>
        <strain evidence="6">SpSt-1179</strain>
    </source>
</reference>
<evidence type="ECO:0000259" key="5">
    <source>
        <dbReference type="Pfam" id="PF11897"/>
    </source>
</evidence>
<evidence type="ECO:0000256" key="4">
    <source>
        <dbReference type="PIRSR" id="PIRSR000460-1"/>
    </source>
</evidence>
<dbReference type="AlphaFoldDB" id="A0A7C1GSY7"/>
<dbReference type="EMBL" id="DSBT01000410">
    <property type="protein sequence ID" value="HDP79139.1"/>
    <property type="molecule type" value="Genomic_DNA"/>
</dbReference>
<dbReference type="PANTHER" id="PTHR42655">
    <property type="entry name" value="GLYCOGEN PHOSPHORYLASE"/>
    <property type="match status" value="1"/>
</dbReference>
<dbReference type="GO" id="GO:0030170">
    <property type="term" value="F:pyridoxal phosphate binding"/>
    <property type="evidence" value="ECO:0007669"/>
    <property type="project" value="InterPro"/>
</dbReference>
<comment type="similarity">
    <text evidence="2">Belongs to the glycogen phosphorylase family.</text>
</comment>
<gene>
    <name evidence="6" type="ORF">ENN47_13385</name>
</gene>
<comment type="catalytic activity">
    <reaction evidence="1">
        <text>[(1-&gt;4)-alpha-D-glucosyl](n) + phosphate = [(1-&gt;4)-alpha-D-glucosyl](n-1) + alpha-D-glucose 1-phosphate</text>
        <dbReference type="Rhea" id="RHEA:41732"/>
        <dbReference type="Rhea" id="RHEA-COMP:9584"/>
        <dbReference type="Rhea" id="RHEA-COMP:9586"/>
        <dbReference type="ChEBI" id="CHEBI:15444"/>
        <dbReference type="ChEBI" id="CHEBI:43474"/>
        <dbReference type="ChEBI" id="CHEBI:58601"/>
        <dbReference type="EC" id="2.4.1.1"/>
    </reaction>
</comment>
<dbReference type="InterPro" id="IPR052182">
    <property type="entry name" value="Glycogen/Maltodextrin_Phosph"/>
</dbReference>
<feature type="domain" description="DUF3417" evidence="5">
    <location>
        <begin position="13"/>
        <end position="121"/>
    </location>
</feature>
<dbReference type="NCBIfam" id="TIGR02094">
    <property type="entry name" value="more_P_ylases"/>
    <property type="match status" value="1"/>
</dbReference>
<keyword evidence="4" id="KW-0663">Pyridoxal phosphate</keyword>
<evidence type="ECO:0000256" key="2">
    <source>
        <dbReference type="ARBA" id="ARBA00006047"/>
    </source>
</evidence>
<sequence length="855" mass="98810">MYFLERVMAVPRLPEKLSRLEELSKNLWWSWNYHAQQMFKYIDPEMWYQEKRSPVRLLRRVRQTRLYELAEDKEFIKMYENTVEEFDKYMGGNNTWMEREHPDRKEQCIAYFCAEYGFHESFPIYSGGLGILAGDHLKTASDMGLNFVAVGLLYRNGYFEQRIDESGWQQNIYHSYEFEDFPVVPALDKAGDEVFINIDFPGRKVWAKIWKARIGRTSLYLLDTDIPQNELEDRKITGTLYGGDRETRIQQEILLGIGGVRALRMLGYSPNVWHMNEGHAAFLSLERIRELVQRNSIEFSTASMIVKSGNVFTTHTPVPAGNDTFTLDMIDKYFRDFWSKMRADRDEFLNLGIEKPQGGGQHFSMTVLALRLSALANGVSKLHGRVSRNLWNHIYPDLPAVEVPITHVTNGVHIWTWLNPNLVELLDKYLPVDWHERVYDPEIWEGVDKIPESEIWELHMSLKSRARGFLQGRLKRQRMRLGETIEDLLEVEEALPENVLTIGFARRFATYKRATLIFKDINRLKSIIANSERPVQFVFAGKAHPADDPGKELIRKLYEISRTPEFKSRVIIVENYDMNIARHLVSGVDIWLNTPRRPHEASGTSGEKAGMNGVLNFSVLDGWWVEGFNGENGWAIGDNRDYRDHELQDRIDSVSIYSALEKEIIPLYYSRDEEGVARDWAKKMKSSIKEIGSKFNTHRMIAEYATDLYFPAADLSVEAEREGYKLAKSVAVWKDKFSASWNAIRIKPNVQAESSAKSIKVGQEIALSANIYLGTLDPSEVQAEIFVAKMNDEGEMDSFSLYPMKLMKEDVHGEYVYGGKFIVAEEGNLAYTVRVIPNPQKLPDRYFIPVAKWIV</sequence>
<dbReference type="Pfam" id="PF11897">
    <property type="entry name" value="DUF3417"/>
    <property type="match status" value="1"/>
</dbReference>
<comment type="caution">
    <text evidence="6">The sequence shown here is derived from an EMBL/GenBank/DDBJ whole genome shotgun (WGS) entry which is preliminary data.</text>
</comment>
<dbReference type="InterPro" id="IPR000811">
    <property type="entry name" value="Glyco_trans_35"/>
</dbReference>
<dbReference type="GO" id="GO:0008184">
    <property type="term" value="F:glycogen phosphorylase activity"/>
    <property type="evidence" value="ECO:0007669"/>
    <property type="project" value="InterPro"/>
</dbReference>
<dbReference type="Proteomes" id="UP000886198">
    <property type="component" value="Unassembled WGS sequence"/>
</dbReference>
<name>A0A7C1GSY7_9BACT</name>
<dbReference type="InterPro" id="IPR011834">
    <property type="entry name" value="Agluc_phsphrylas"/>
</dbReference>
<accession>A0A7C1GSY7</accession>
<dbReference type="SUPFAM" id="SSF53756">
    <property type="entry name" value="UDP-Glycosyltransferase/glycogen phosphorylase"/>
    <property type="match status" value="1"/>
</dbReference>
<evidence type="ECO:0000313" key="6">
    <source>
        <dbReference type="EMBL" id="HDP79139.1"/>
    </source>
</evidence>